<comment type="caution">
    <text evidence="1">The sequence shown here is derived from an EMBL/GenBank/DDBJ whole genome shotgun (WGS) entry which is preliminary data.</text>
</comment>
<dbReference type="EMBL" id="PCWQ01000011">
    <property type="protein sequence ID" value="PIR06681.1"/>
    <property type="molecule type" value="Genomic_DNA"/>
</dbReference>
<evidence type="ECO:0000313" key="2">
    <source>
        <dbReference type="Proteomes" id="UP000230564"/>
    </source>
</evidence>
<dbReference type="AlphaFoldDB" id="A0A2H0NCR1"/>
<organism evidence="1 2">
    <name type="scientific">Candidatus Komeilibacteria bacterium CG11_big_fil_rev_8_21_14_0_20_36_20</name>
    <dbReference type="NCBI Taxonomy" id="1974477"/>
    <lineage>
        <taxon>Bacteria</taxon>
        <taxon>Candidatus Komeiliibacteriota</taxon>
    </lineage>
</organism>
<dbReference type="Proteomes" id="UP000230564">
    <property type="component" value="Unassembled WGS sequence"/>
</dbReference>
<protein>
    <submittedName>
        <fullName evidence="1">Uncharacterized protein</fullName>
    </submittedName>
</protein>
<proteinExistence type="predicted"/>
<reference evidence="1 2" key="1">
    <citation type="submission" date="2017-09" db="EMBL/GenBank/DDBJ databases">
        <title>Depth-based differentiation of microbial function through sediment-hosted aquifers and enrichment of novel symbionts in the deep terrestrial subsurface.</title>
        <authorList>
            <person name="Probst A.J."/>
            <person name="Ladd B."/>
            <person name="Jarett J.K."/>
            <person name="Geller-Mcgrath D.E."/>
            <person name="Sieber C.M."/>
            <person name="Emerson J.B."/>
            <person name="Anantharaman K."/>
            <person name="Thomas B.C."/>
            <person name="Malmstrom R."/>
            <person name="Stieglmeier M."/>
            <person name="Klingl A."/>
            <person name="Woyke T."/>
            <person name="Ryan C.M."/>
            <person name="Banfield J.F."/>
        </authorList>
    </citation>
    <scope>NUCLEOTIDE SEQUENCE [LARGE SCALE GENOMIC DNA]</scope>
    <source>
        <strain evidence="1">CG11_big_fil_rev_8_21_14_0_20_36_20</strain>
    </source>
</reference>
<sequence>MKEEQPINKYSMDYLGSNSEHLPKVDLPEVKGRVNTQPTEIAEPVNTDNFSNTIYKALNEGSTIVDVKNNLANKGIDEDEANLTITNEIKGKIKQAREVGYDEEEISNFLASKGYDPETLANAMQASKINESYKRLDFNINQVSEQDRAMGIADTYKSVYSKYSTFGKEITGALFNEEMAIEARREINQLNYGVVEELKKQGIEAFIHPEDGEVMMRDANGLVTEVDSSILNDLFNSKGEFAGAVGGAIAGARLGSMAGAAGGSVVPGIGTAAGGLGGAIAGAISGGAMGAAAGKALDLTINAKKLSEDLTAQLYMSQMKEAAAADAIFGVIGSVAWKLSAKGWRGIKKGFQHFTHGNSKGAFKVLKENLNIPDEEVADIIDSWERLNRRKAPGSSFEEKAIRVISETQKEVPAALKTAAGSNERITKVLKQEVDERAKGLQKAIANITDDNIGGAIRKDLTRYEKDVKDFYGAVKDMAVKEIQGTDFRFDYDKLAIEPVLKDIGLELSDPIKRQQFVNYSTKIANASEDRTFGGLLELRAIVNNFKYSKTSLKPRDINALNTVINKIDGQIGKAAKTYLPNGAEWSKQFAKAKEEYAKMKVIKENTLYKLITKDGATEKTIRANLSKYSTAKDVDGETFNLLVDKLSPKVRIKTEGAAVKNLIDKYTVGHITENQAVIFPKLAEELRGLNLKTPQAKRIIKLVDEFAKVYKNDPDLAGLTSRFNGSIESSIAQSLGGKLKQYLVKSMWGRMIKYTPTDLGKEISLIHNIDKLFKNPLHSATAEQVLKDIPDEAIPEVRSLMKELAIEQAKKGPIKEPTMTRMYKQSKSGKLVTTDGTLGKGVYLVDKIKNPLKTNTVASKEVDTSKLATLEDIATIVGRDVDIKEVRNLPNINNQLMEKGFNGIKFDNRAMLFPELLKTEAK</sequence>
<gene>
    <name evidence="1" type="ORF">COV55_02910</name>
</gene>
<name>A0A2H0NCR1_9BACT</name>
<accession>A0A2H0NCR1</accession>
<evidence type="ECO:0000313" key="1">
    <source>
        <dbReference type="EMBL" id="PIR06681.1"/>
    </source>
</evidence>